<gene>
    <name evidence="3" type="primary">100577043</name>
    <name evidence="5" type="synonym">LOC100577043</name>
</gene>
<organism evidence="3">
    <name type="scientific">Apis mellifera</name>
    <name type="common">Honeybee</name>
    <dbReference type="NCBI Taxonomy" id="7460"/>
    <lineage>
        <taxon>Eukaryota</taxon>
        <taxon>Metazoa</taxon>
        <taxon>Ecdysozoa</taxon>
        <taxon>Arthropoda</taxon>
        <taxon>Hexapoda</taxon>
        <taxon>Insecta</taxon>
        <taxon>Pterygota</taxon>
        <taxon>Neoptera</taxon>
        <taxon>Endopterygota</taxon>
        <taxon>Hymenoptera</taxon>
        <taxon>Apocrita</taxon>
        <taxon>Aculeata</taxon>
        <taxon>Apoidea</taxon>
        <taxon>Anthophila</taxon>
        <taxon>Apidae</taxon>
        <taxon>Apis</taxon>
    </lineage>
</organism>
<feature type="region of interest" description="Disordered" evidence="1">
    <location>
        <begin position="114"/>
        <end position="137"/>
    </location>
</feature>
<protein>
    <submittedName>
        <fullName evidence="5">Uncharacterized protein LOC100577043</fullName>
    </submittedName>
</protein>
<feature type="compositionally biased region" description="Basic and acidic residues" evidence="1">
    <location>
        <begin position="120"/>
        <end position="137"/>
    </location>
</feature>
<evidence type="ECO:0000313" key="3">
    <source>
        <dbReference type="EnsemblMetazoa" id="XP_006571499"/>
    </source>
</evidence>
<name>A0A7M7H6W7_APIME</name>
<feature type="transmembrane region" description="Helical" evidence="2">
    <location>
        <begin position="6"/>
        <end position="25"/>
    </location>
</feature>
<dbReference type="EnsemblMetazoa" id="XM_006571436">
    <property type="protein sequence ID" value="XP_006571499"/>
    <property type="gene ID" value="LOC100577043"/>
</dbReference>
<dbReference type="OMA" id="TTAYRIN"/>
<dbReference type="Proteomes" id="UP000005203">
    <property type="component" value="Linkage group LG1"/>
</dbReference>
<dbReference type="AlphaFoldDB" id="A0A7M7H6W7"/>
<evidence type="ECO:0000313" key="4">
    <source>
        <dbReference type="Proteomes" id="UP000005203"/>
    </source>
</evidence>
<sequence>MSVKNIWSVGVFVLVVFVIIGTSILHGKKTVRRDYQVANKPTYDVVDNRMKGLKLGKIEATDGRGSRIDDFEIKAAPAFRIPPHRVWHVVGIHSPRDREYRSIVERETDKGIDGEDLPDIVERNRTKVSNESKDSKKSYKKLKLIRTRADYKKEWRSKEQQLTYSNDDKSTKKTIGGRQASYYFANTNEDRINRSRRCAMHSRNLKDDKSDYYAMRKEVMEKFYARQKEIAKKYAKRVTTATTIATTPQYTSYNLREKFNRNNSTSGKIETNDVQNVSAKIETNNVQKIDKTLLDKRRENFIDDAVLISMIPPTTKSRKQVIETTTVSNNMDRVTSDRSNVYAYQNHLNGKVDSKSNGSVSKPDKKEDDIVLKWGVCSGKLIYQHNLIINTENSIQSDMDLTTTLDGSLCVTCIRIVPVKNSNTTLNIDVNRNNDGSIRSLIFIAKGLTNMEFLYVIKIWAVRKINDRCDHVET</sequence>
<dbReference type="RefSeq" id="XP_006571499.1">
    <property type="nucleotide sequence ID" value="XM_006571436.3"/>
</dbReference>
<dbReference type="GeneID" id="100577043"/>
<dbReference type="KEGG" id="ame:100577043"/>
<reference evidence="5" key="2">
    <citation type="submission" date="2025-04" db="UniProtKB">
        <authorList>
            <consortium name="RefSeq"/>
        </authorList>
    </citation>
    <scope>IDENTIFICATION</scope>
    <source>
        <strain evidence="5">DH4</strain>
        <tissue evidence="5">Whole body</tissue>
    </source>
</reference>
<dbReference type="OrthoDB" id="8192785at2759"/>
<keyword evidence="2" id="KW-1133">Transmembrane helix</keyword>
<reference evidence="3" key="1">
    <citation type="submission" date="2021-01" db="UniProtKB">
        <authorList>
            <consortium name="EnsemblMetazoa"/>
        </authorList>
    </citation>
    <scope>IDENTIFICATION</scope>
    <source>
        <strain evidence="3">DH4</strain>
    </source>
</reference>
<keyword evidence="4" id="KW-1185">Reference proteome</keyword>
<reference evidence="4" key="3">
    <citation type="submission" date="2025-05" db="UniProtKB">
        <authorList>
            <consortium name="RefSeq"/>
        </authorList>
    </citation>
    <scope>NUCLEOTIDE SEQUENCE [LARGE SCALE GENOMIC DNA]</scope>
    <source>
        <strain evidence="4">DH4</strain>
    </source>
</reference>
<accession>A0A7M7H6W7</accession>
<evidence type="ECO:0000256" key="2">
    <source>
        <dbReference type="SAM" id="Phobius"/>
    </source>
</evidence>
<keyword evidence="2" id="KW-0472">Membrane</keyword>
<accession>A0A8B6Z9L2</accession>
<proteinExistence type="predicted"/>
<evidence type="ECO:0000256" key="1">
    <source>
        <dbReference type="SAM" id="MobiDB-lite"/>
    </source>
</evidence>
<evidence type="ECO:0000313" key="5">
    <source>
        <dbReference type="RefSeq" id="XP_006571499.1"/>
    </source>
</evidence>
<keyword evidence="2" id="KW-0812">Transmembrane</keyword>